<evidence type="ECO:0000256" key="2">
    <source>
        <dbReference type="ARBA" id="ARBA00022475"/>
    </source>
</evidence>
<evidence type="ECO:0000256" key="12">
    <source>
        <dbReference type="SAM" id="Coils"/>
    </source>
</evidence>
<dbReference type="InterPro" id="IPR050294">
    <property type="entry name" value="RnfB_subfamily"/>
</dbReference>
<accession>A0ABQ2X499</accession>
<keyword evidence="6" id="KW-0677">Repeat</keyword>
<keyword evidence="10" id="KW-0411">Iron-sulfur</keyword>
<sequence>MTLSLADQINHLLPQTQCTKCGYPACQDYAAAIASEQALHNQCPPGGQDGIKKIALLLNKQVLPLNPNNGTEKPRTVAYIEEAVCIGCTLCIQACPVDAIMGANKQMHTVIPDLCTGCDLCVAPCPVDCISMEPIGNTQTGWQTWTQQQADHAKQRYQQRQQRLIREKRENEERLLAKAHEKLKLVSKEVVTTPSEISELERKKQVIANAILRAQNKKQAS</sequence>
<dbReference type="NCBIfam" id="NF005415">
    <property type="entry name" value="PRK06991.1"/>
    <property type="match status" value="1"/>
</dbReference>
<dbReference type="PANTHER" id="PTHR42859">
    <property type="entry name" value="OXIDOREDUCTASE"/>
    <property type="match status" value="1"/>
</dbReference>
<evidence type="ECO:0000259" key="14">
    <source>
        <dbReference type="PROSITE" id="PS51656"/>
    </source>
</evidence>
<evidence type="ECO:0000259" key="13">
    <source>
        <dbReference type="PROSITE" id="PS51379"/>
    </source>
</evidence>
<evidence type="ECO:0000256" key="7">
    <source>
        <dbReference type="ARBA" id="ARBA00022967"/>
    </source>
</evidence>
<dbReference type="PROSITE" id="PS51656">
    <property type="entry name" value="4FE4S"/>
    <property type="match status" value="1"/>
</dbReference>
<keyword evidence="12" id="KW-0175">Coiled coil</keyword>
<name>A0ABQ2X499_9BURK</name>
<feature type="domain" description="4Fe-4S ferredoxin-type" evidence="13">
    <location>
        <begin position="76"/>
        <end position="105"/>
    </location>
</feature>
<evidence type="ECO:0000256" key="9">
    <source>
        <dbReference type="ARBA" id="ARBA00023004"/>
    </source>
</evidence>
<dbReference type="Gene3D" id="3.30.70.20">
    <property type="match status" value="1"/>
</dbReference>
<evidence type="ECO:0000256" key="3">
    <source>
        <dbReference type="ARBA" id="ARBA00022485"/>
    </source>
</evidence>
<feature type="domain" description="4Fe-4S" evidence="14">
    <location>
        <begin position="1"/>
        <end position="60"/>
    </location>
</feature>
<dbReference type="Gene3D" id="1.10.15.40">
    <property type="entry name" value="Electron transport complex subunit B, putative Fe-S cluster"/>
    <property type="match status" value="1"/>
</dbReference>
<reference evidence="16" key="1">
    <citation type="journal article" date="2019" name="Int. J. Syst. Evol. Microbiol.">
        <title>The Global Catalogue of Microorganisms (GCM) 10K type strain sequencing project: providing services to taxonomists for standard genome sequencing and annotation.</title>
        <authorList>
            <consortium name="The Broad Institute Genomics Platform"/>
            <consortium name="The Broad Institute Genome Sequencing Center for Infectious Disease"/>
            <person name="Wu L."/>
            <person name="Ma J."/>
        </authorList>
    </citation>
    <scope>NUCLEOTIDE SEQUENCE [LARGE SCALE GENOMIC DNA]</scope>
    <source>
        <strain evidence="16">KCTC 23916</strain>
    </source>
</reference>
<dbReference type="RefSeq" id="WP_189344054.1">
    <property type="nucleotide sequence ID" value="NZ_BMYT01000001.1"/>
</dbReference>
<protein>
    <submittedName>
        <fullName evidence="15">Ferredoxin</fullName>
    </submittedName>
</protein>
<dbReference type="NCBIfam" id="TIGR01944">
    <property type="entry name" value="rnfB"/>
    <property type="match status" value="1"/>
</dbReference>
<keyword evidence="3" id="KW-0004">4Fe-4S</keyword>
<keyword evidence="1" id="KW-0813">Transport</keyword>
<keyword evidence="2" id="KW-1003">Cell membrane</keyword>
<keyword evidence="16" id="KW-1185">Reference proteome</keyword>
<dbReference type="PROSITE" id="PS00198">
    <property type="entry name" value="4FE4S_FER_1"/>
    <property type="match status" value="1"/>
</dbReference>
<keyword evidence="8" id="KW-0249">Electron transport</keyword>
<dbReference type="Pfam" id="PF04060">
    <property type="entry name" value="FeS"/>
    <property type="match status" value="1"/>
</dbReference>
<dbReference type="NCBIfam" id="NF003475">
    <property type="entry name" value="PRK05113.1"/>
    <property type="match status" value="1"/>
</dbReference>
<evidence type="ECO:0000256" key="6">
    <source>
        <dbReference type="ARBA" id="ARBA00022737"/>
    </source>
</evidence>
<dbReference type="Pfam" id="PF14697">
    <property type="entry name" value="Fer4_21"/>
    <property type="match status" value="1"/>
</dbReference>
<evidence type="ECO:0000256" key="5">
    <source>
        <dbReference type="ARBA" id="ARBA00022723"/>
    </source>
</evidence>
<keyword evidence="4" id="KW-0997">Cell inner membrane</keyword>
<evidence type="ECO:0000256" key="1">
    <source>
        <dbReference type="ARBA" id="ARBA00022448"/>
    </source>
</evidence>
<feature type="domain" description="4Fe-4S ferredoxin-type" evidence="13">
    <location>
        <begin position="106"/>
        <end position="135"/>
    </location>
</feature>
<keyword evidence="9" id="KW-0408">Iron</keyword>
<gene>
    <name evidence="15" type="ORF">GCM10011282_00760</name>
</gene>
<organism evidence="15 16">
    <name type="scientific">Undibacterium macrobrachii</name>
    <dbReference type="NCBI Taxonomy" id="1119058"/>
    <lineage>
        <taxon>Bacteria</taxon>
        <taxon>Pseudomonadati</taxon>
        <taxon>Pseudomonadota</taxon>
        <taxon>Betaproteobacteria</taxon>
        <taxon>Burkholderiales</taxon>
        <taxon>Oxalobacteraceae</taxon>
        <taxon>Undibacterium</taxon>
    </lineage>
</organism>
<keyword evidence="7" id="KW-1278">Translocase</keyword>
<dbReference type="PROSITE" id="PS51379">
    <property type="entry name" value="4FE4S_FER_2"/>
    <property type="match status" value="2"/>
</dbReference>
<dbReference type="InterPro" id="IPR007202">
    <property type="entry name" value="4Fe-4S_dom"/>
</dbReference>
<keyword evidence="5" id="KW-0479">Metal-binding</keyword>
<evidence type="ECO:0000256" key="8">
    <source>
        <dbReference type="ARBA" id="ARBA00022982"/>
    </source>
</evidence>
<dbReference type="Proteomes" id="UP000620127">
    <property type="component" value="Unassembled WGS sequence"/>
</dbReference>
<evidence type="ECO:0000313" key="15">
    <source>
        <dbReference type="EMBL" id="GGW98889.1"/>
    </source>
</evidence>
<keyword evidence="11" id="KW-0472">Membrane</keyword>
<evidence type="ECO:0000313" key="16">
    <source>
        <dbReference type="Proteomes" id="UP000620127"/>
    </source>
</evidence>
<dbReference type="InterPro" id="IPR017896">
    <property type="entry name" value="4Fe4S_Fe-S-bd"/>
</dbReference>
<evidence type="ECO:0000256" key="11">
    <source>
        <dbReference type="ARBA" id="ARBA00023136"/>
    </source>
</evidence>
<dbReference type="EMBL" id="BMYT01000001">
    <property type="protein sequence ID" value="GGW98889.1"/>
    <property type="molecule type" value="Genomic_DNA"/>
</dbReference>
<proteinExistence type="predicted"/>
<dbReference type="SUPFAM" id="SSF54862">
    <property type="entry name" value="4Fe-4S ferredoxins"/>
    <property type="match status" value="1"/>
</dbReference>
<dbReference type="InterPro" id="IPR017900">
    <property type="entry name" value="4Fe4S_Fe_S_CS"/>
</dbReference>
<evidence type="ECO:0000256" key="4">
    <source>
        <dbReference type="ARBA" id="ARBA00022519"/>
    </source>
</evidence>
<feature type="coiled-coil region" evidence="12">
    <location>
        <begin position="150"/>
        <end position="217"/>
    </location>
</feature>
<evidence type="ECO:0000256" key="10">
    <source>
        <dbReference type="ARBA" id="ARBA00023014"/>
    </source>
</evidence>
<dbReference type="PANTHER" id="PTHR42859:SF3">
    <property type="entry name" value="ION-TRANSLOCATING OXIDOREDUCTASE COMPLEX SUBUNIT B"/>
    <property type="match status" value="1"/>
</dbReference>
<dbReference type="InterPro" id="IPR010207">
    <property type="entry name" value="Elect_transpt_cplx_RnfB/RsxB"/>
</dbReference>
<comment type="caution">
    <text evidence="15">The sequence shown here is derived from an EMBL/GenBank/DDBJ whole genome shotgun (WGS) entry which is preliminary data.</text>
</comment>